<name>A0A835QI78_VANPL</name>
<reference evidence="1 2" key="1">
    <citation type="journal article" date="2020" name="Nat. Food">
        <title>A phased Vanilla planifolia genome enables genetic improvement of flavour and production.</title>
        <authorList>
            <person name="Hasing T."/>
            <person name="Tang H."/>
            <person name="Brym M."/>
            <person name="Khazi F."/>
            <person name="Huang T."/>
            <person name="Chambers A.H."/>
        </authorList>
    </citation>
    <scope>NUCLEOTIDE SEQUENCE [LARGE SCALE GENOMIC DNA]</scope>
    <source>
        <tissue evidence="1">Leaf</tissue>
    </source>
</reference>
<dbReference type="Proteomes" id="UP000639772">
    <property type="component" value="Unassembled WGS sequence"/>
</dbReference>
<accession>A0A835QI78</accession>
<evidence type="ECO:0000313" key="2">
    <source>
        <dbReference type="Proteomes" id="UP000639772"/>
    </source>
</evidence>
<dbReference type="AlphaFoldDB" id="A0A835QI78"/>
<gene>
    <name evidence="1" type="ORF">HPP92_015937</name>
</gene>
<comment type="caution">
    <text evidence="1">The sequence shown here is derived from an EMBL/GenBank/DDBJ whole genome shotgun (WGS) entry which is preliminary data.</text>
</comment>
<protein>
    <submittedName>
        <fullName evidence="1">Uncharacterized protein</fullName>
    </submittedName>
</protein>
<organism evidence="1 2">
    <name type="scientific">Vanilla planifolia</name>
    <name type="common">Vanilla</name>
    <dbReference type="NCBI Taxonomy" id="51239"/>
    <lineage>
        <taxon>Eukaryota</taxon>
        <taxon>Viridiplantae</taxon>
        <taxon>Streptophyta</taxon>
        <taxon>Embryophyta</taxon>
        <taxon>Tracheophyta</taxon>
        <taxon>Spermatophyta</taxon>
        <taxon>Magnoliopsida</taxon>
        <taxon>Liliopsida</taxon>
        <taxon>Asparagales</taxon>
        <taxon>Orchidaceae</taxon>
        <taxon>Vanilloideae</taxon>
        <taxon>Vanilleae</taxon>
        <taxon>Vanilla</taxon>
    </lineage>
</organism>
<dbReference type="EMBL" id="JADCNM010000008">
    <property type="protein sequence ID" value="KAG0471391.1"/>
    <property type="molecule type" value="Genomic_DNA"/>
</dbReference>
<proteinExistence type="predicted"/>
<sequence>MLGPSGRGMRSQRCSAGAAQPAIIWGRLPSAKRSLPVNFRLGSAASSTLPWEKVSEKEEKEVVLNSGIFGNERMVKVGQPEESPYVDVSEIDKFEENGEHTEVSQSSAAFADSAIKFGENLKMGDTMNFILKKVK</sequence>
<evidence type="ECO:0000313" key="1">
    <source>
        <dbReference type="EMBL" id="KAG0471391.1"/>
    </source>
</evidence>